<evidence type="ECO:0000256" key="7">
    <source>
        <dbReference type="ARBA" id="ARBA00035110"/>
    </source>
</evidence>
<dbReference type="GeneID" id="80399129"/>
<organism evidence="8 9">
    <name type="scientific">ssRNA phage SRR7976326_4</name>
    <dbReference type="NCBI Taxonomy" id="2786728"/>
    <lineage>
        <taxon>Viruses</taxon>
        <taxon>Riboviria</taxon>
        <taxon>Orthornavirae</taxon>
        <taxon>Lenarviricota</taxon>
        <taxon>Leviviricetes</taxon>
        <taxon>Norzivirales</taxon>
        <taxon>Fiersviridae</taxon>
        <taxon>Ticahravirus</taxon>
        <taxon>Ticahravirus asiovicinum</taxon>
    </lineage>
</organism>
<evidence type="ECO:0000256" key="3">
    <source>
        <dbReference type="ARBA" id="ARBA00022804"/>
    </source>
</evidence>
<proteinExistence type="inferred from homology"/>
<feature type="non-terminal residue" evidence="8">
    <location>
        <position position="1"/>
    </location>
</feature>
<evidence type="ECO:0000313" key="8">
    <source>
        <dbReference type="EMBL" id="DAD51219.1"/>
    </source>
</evidence>
<dbReference type="KEGG" id="vg:80399129"/>
<evidence type="ECO:0000256" key="6">
    <source>
        <dbReference type="ARBA" id="ARBA00023296"/>
    </source>
</evidence>
<reference evidence="8" key="1">
    <citation type="submission" date="2020-09" db="EMBL/GenBank/DDBJ databases">
        <title>Leviviricetes taxonomy.</title>
        <authorList>
            <person name="Stockdale S.R."/>
            <person name="Callanan J."/>
            <person name="Adriaenssens E.M."/>
            <person name="Kuhn J.H."/>
            <person name="Rumnieks J."/>
            <person name="Shkoporov A."/>
            <person name="Draper L.A."/>
            <person name="Ross P."/>
            <person name="Hill C."/>
        </authorList>
    </citation>
    <scope>NUCLEOTIDE SEQUENCE</scope>
</reference>
<keyword evidence="4" id="KW-0946">Virion</keyword>
<dbReference type="RefSeq" id="YP_010769960.1">
    <property type="nucleotide sequence ID" value="NC_074120.1"/>
</dbReference>
<evidence type="ECO:0000256" key="4">
    <source>
        <dbReference type="ARBA" id="ARBA00022844"/>
    </source>
</evidence>
<gene>
    <name evidence="8" type="primary">SRR7976326_4_1</name>
</gene>
<keyword evidence="6" id="KW-1160">Virus entry into host cell</keyword>
<evidence type="ECO:0000256" key="2">
    <source>
        <dbReference type="ARBA" id="ARBA00022581"/>
    </source>
</evidence>
<keyword evidence="3" id="KW-1161">Viral attachment to host cell</keyword>
<accession>A0A8S5L163</accession>
<keyword evidence="9" id="KW-1185">Reference proteome</keyword>
<evidence type="ECO:0000256" key="1">
    <source>
        <dbReference type="ARBA" id="ARBA00004328"/>
    </source>
</evidence>
<dbReference type="GO" id="GO:0039666">
    <property type="term" value="P:virion attachment to host cell pilus"/>
    <property type="evidence" value="ECO:0007669"/>
    <property type="project" value="UniProtKB-KW"/>
</dbReference>
<sequence length="385" mass="44251">LIWAYSSPTPKGNPKHLKEPKMTLRRYEAFSSPTVKRVRQGQVGNGLRSNNAYESDYNFADGKYMRTNSGWNEYVPPSVHAYNELYAKVTDKIRGGSQSELLTAAVEWKSSLDMVNRRVLWILESYKSFRRFDLPATVSKLFKPVTGSVYRYGYKPNERGFTTYGRKAKFRKRRLPTVTEHWLEYWMGWAPAMGDIYNSLDVLQREFPSEHIRVGTGYNEVYSMRSQASNYYQMRQTRRQGRLAFYADAKITNYNLHLLDQLGLINPMATAFDVIPFSFVVGWFINVKQVLSSLTDCAGVSLTNQGIGIFQTRESRLVDRVYSVNEAGTGYDWKILDGSASGVTRIRRPQLLPRPQLALQFDRLSLTRAATSVSLLVELFLRKKD</sequence>
<keyword evidence="5" id="KW-1175">Viral attachment to host cell pilus</keyword>
<comment type="similarity">
    <text evidence="7">Belongs to the Leviviricetes maturation protein family.</text>
</comment>
<dbReference type="GO" id="GO:0044423">
    <property type="term" value="C:virion component"/>
    <property type="evidence" value="ECO:0007669"/>
    <property type="project" value="UniProtKB-KW"/>
</dbReference>
<comment type="subcellular location">
    <subcellularLocation>
        <location evidence="1">Virion</location>
    </subcellularLocation>
</comment>
<dbReference type="InterPro" id="IPR005563">
    <property type="entry name" value="A_protein"/>
</dbReference>
<protein>
    <submittedName>
        <fullName evidence="8">Maturation protein</fullName>
    </submittedName>
</protein>
<dbReference type="Pfam" id="PF03863">
    <property type="entry name" value="Phage_mat-A"/>
    <property type="match status" value="1"/>
</dbReference>
<keyword evidence="2" id="KW-0945">Host-virus interaction</keyword>
<dbReference type="Proteomes" id="UP000682585">
    <property type="component" value="Segment"/>
</dbReference>
<evidence type="ECO:0000313" key="9">
    <source>
        <dbReference type="Proteomes" id="UP000682585"/>
    </source>
</evidence>
<name>A0A8S5L163_9VIRU</name>
<evidence type="ECO:0000256" key="5">
    <source>
        <dbReference type="ARBA" id="ARBA00023104"/>
    </source>
</evidence>
<dbReference type="EMBL" id="BK013757">
    <property type="protein sequence ID" value="DAD51219.1"/>
    <property type="molecule type" value="Genomic_RNA"/>
</dbReference>